<evidence type="ECO:0000313" key="4">
    <source>
        <dbReference type="Proteomes" id="UP000317593"/>
    </source>
</evidence>
<accession>A0A521DHP1</accession>
<organism evidence="3 4">
    <name type="scientific">Fodinibius sediminis</name>
    <dbReference type="NCBI Taxonomy" id="1214077"/>
    <lineage>
        <taxon>Bacteria</taxon>
        <taxon>Pseudomonadati</taxon>
        <taxon>Balneolota</taxon>
        <taxon>Balneolia</taxon>
        <taxon>Balneolales</taxon>
        <taxon>Balneolaceae</taxon>
        <taxon>Fodinibius</taxon>
    </lineage>
</organism>
<dbReference type="Proteomes" id="UP000317593">
    <property type="component" value="Unassembled WGS sequence"/>
</dbReference>
<keyword evidence="2" id="KW-0413">Isomerase</keyword>
<gene>
    <name evidence="3" type="ORF">SAMN06265218_11086</name>
</gene>
<dbReference type="SUPFAM" id="SSF48208">
    <property type="entry name" value="Six-hairpin glycosidases"/>
    <property type="match status" value="1"/>
</dbReference>
<protein>
    <submittedName>
        <fullName evidence="3">Mannobiose 2-epimerase</fullName>
    </submittedName>
</protein>
<keyword evidence="4" id="KW-1185">Reference proteome</keyword>
<dbReference type="InterPro" id="IPR008928">
    <property type="entry name" value="6-hairpin_glycosidase_sf"/>
</dbReference>
<dbReference type="Pfam" id="PF07221">
    <property type="entry name" value="GlcNAc_2-epim"/>
    <property type="match status" value="1"/>
</dbReference>
<comment type="similarity">
    <text evidence="1">Belongs to the N-acylglucosamine 2-epimerase family.</text>
</comment>
<dbReference type="OrthoDB" id="618431at2"/>
<dbReference type="AlphaFoldDB" id="A0A521DHP1"/>
<dbReference type="Gene3D" id="1.50.10.10">
    <property type="match status" value="1"/>
</dbReference>
<evidence type="ECO:0000313" key="3">
    <source>
        <dbReference type="EMBL" id="SMO71229.1"/>
    </source>
</evidence>
<reference evidence="3 4" key="1">
    <citation type="submission" date="2017-05" db="EMBL/GenBank/DDBJ databases">
        <authorList>
            <person name="Varghese N."/>
            <person name="Submissions S."/>
        </authorList>
    </citation>
    <scope>NUCLEOTIDE SEQUENCE [LARGE SCALE GENOMIC DNA]</scope>
    <source>
        <strain evidence="3 4">DSM 21194</strain>
    </source>
</reference>
<dbReference type="GO" id="GO:0016853">
    <property type="term" value="F:isomerase activity"/>
    <property type="evidence" value="ECO:0007669"/>
    <property type="project" value="UniProtKB-KW"/>
</dbReference>
<evidence type="ECO:0000256" key="2">
    <source>
        <dbReference type="ARBA" id="ARBA00023235"/>
    </source>
</evidence>
<name>A0A521DHP1_9BACT</name>
<evidence type="ECO:0000256" key="1">
    <source>
        <dbReference type="ARBA" id="ARBA00008558"/>
    </source>
</evidence>
<sequence>MRLLRVLVVVILGGFVLAKCENKDSQAGPPPVQDRARTIMNEIDSVLNDQYQLWYPRVMDRQHGGYLSQFTYDWKPEGDQDKFIVTQARHVWSTSKIAAADNGLTAFEDYGRHGYQFLRGGMWDQEHGGFYELVSREGEVIAEGDTVRKQLYGNAFGIYGLAAYYQVSKDPEVLDLAREAFRWLDEGAYDPENGGYFNSLTREGKPYSEGFPKDYNSSIHILEALAELYQVWPDALLRERLHEMYRIVRDRMVTDKGYLNLNFRADWSPVVYTDSSRALQKAHLDTDHITFGHDIETAFLLLEAAHALGFPADSTLSKAKQMVDHTVEHAWDEEEGGIYDYGYYFQGDDSLTVTSKAKVWWSQVEALHSLLIMARYFPDDPHNYFDLFARQWAYIKQYMLDREHGGWYRSGLDEEPEARKTPKATIWKGNYHTIRGLLRSKELLKAMAQNESSE</sequence>
<dbReference type="GO" id="GO:0005975">
    <property type="term" value="P:carbohydrate metabolic process"/>
    <property type="evidence" value="ECO:0007669"/>
    <property type="project" value="InterPro"/>
</dbReference>
<dbReference type="RefSeq" id="WP_142714858.1">
    <property type="nucleotide sequence ID" value="NZ_FXTH01000010.1"/>
</dbReference>
<dbReference type="InterPro" id="IPR010819">
    <property type="entry name" value="AGE/CE"/>
</dbReference>
<dbReference type="PANTHER" id="PTHR15108">
    <property type="entry name" value="N-ACYLGLUCOSAMINE-2-EPIMERASE"/>
    <property type="match status" value="1"/>
</dbReference>
<proteinExistence type="inferred from homology"/>
<dbReference type="EMBL" id="FXTH01000010">
    <property type="protein sequence ID" value="SMO71229.1"/>
    <property type="molecule type" value="Genomic_DNA"/>
</dbReference>
<dbReference type="InterPro" id="IPR012341">
    <property type="entry name" value="6hp_glycosidase-like_sf"/>
</dbReference>